<evidence type="ECO:0000313" key="1">
    <source>
        <dbReference type="EMBL" id="ABS71993.1"/>
    </source>
</evidence>
<dbReference type="AlphaFoldDB" id="B2BGV7"/>
<accession>B2BGV7</accession>
<name>B2BGV7_OLEEU</name>
<reference evidence="1" key="1">
    <citation type="journal article" date="2010" name="Tree Genet. Genomes">
        <title>Identification of a gene involved in the juvenile-to-adult transition (JAT) in cultivated olive trees.</title>
        <authorList>
            <person name="Fernandez-Ocana A."/>
            <person name="Garcia-Lopez M.C."/>
            <person name="Jimenez-Ruiz J."/>
            <person name="Saniger L."/>
            <person name="Macias D."/>
            <person name="Navarro F."/>
            <person name="Oya R."/>
            <person name="Balaj A."/>
            <person name="da la Rosa R."/>
            <person name="Corpas F.J."/>
            <person name="Barroso J.B."/>
            <person name="Luque F."/>
        </authorList>
    </citation>
    <scope>NUCLEOTIDE SEQUENCE</scope>
</reference>
<organism evidence="1">
    <name type="scientific">Olea europaea</name>
    <name type="common">Common olive</name>
    <dbReference type="NCBI Taxonomy" id="4146"/>
    <lineage>
        <taxon>Eukaryota</taxon>
        <taxon>Viridiplantae</taxon>
        <taxon>Streptophyta</taxon>
        <taxon>Embryophyta</taxon>
        <taxon>Tracheophyta</taxon>
        <taxon>Spermatophyta</taxon>
        <taxon>Magnoliopsida</taxon>
        <taxon>eudicotyledons</taxon>
        <taxon>Gunneridae</taxon>
        <taxon>Pentapetalae</taxon>
        <taxon>asterids</taxon>
        <taxon>lamiids</taxon>
        <taxon>Lamiales</taxon>
        <taxon>Oleaceae</taxon>
        <taxon>Oleeae</taxon>
        <taxon>Olea</taxon>
    </lineage>
</organism>
<proteinExistence type="evidence at transcript level"/>
<sequence>IENDFTLEYEKVQADVFSWLSVVSPRVLGASSSQLGLS</sequence>
<dbReference type="EMBL" id="EF506542">
    <property type="protein sequence ID" value="ABS71993.1"/>
    <property type="molecule type" value="mRNA"/>
</dbReference>
<protein>
    <submittedName>
        <fullName evidence="1">Putative membrane protein UP7</fullName>
    </submittedName>
</protein>
<feature type="non-terminal residue" evidence="1">
    <location>
        <position position="1"/>
    </location>
</feature>